<dbReference type="AlphaFoldDB" id="A0A968KU86"/>
<evidence type="ECO:0000256" key="4">
    <source>
        <dbReference type="ARBA" id="ARBA00022741"/>
    </source>
</evidence>
<comment type="caution">
    <text evidence="12">The sequence shown here is derived from an EMBL/GenBank/DDBJ whole genome shotgun (WGS) entry which is preliminary data.</text>
</comment>
<comment type="similarity">
    <text evidence="2 9">Belongs to the RecN family.</text>
</comment>
<evidence type="ECO:0000256" key="3">
    <source>
        <dbReference type="ARBA" id="ARBA00021315"/>
    </source>
</evidence>
<dbReference type="PIRSF" id="PIRSF003128">
    <property type="entry name" value="RecN"/>
    <property type="match status" value="1"/>
</dbReference>
<dbReference type="InterPro" id="IPR004604">
    <property type="entry name" value="DNA_recomb/repair_RecN"/>
</dbReference>
<evidence type="ECO:0000259" key="11">
    <source>
        <dbReference type="SMART" id="SM00382"/>
    </source>
</evidence>
<organism evidence="12 13">
    <name type="scientific">Entomospira nematocerorum</name>
    <dbReference type="NCBI Taxonomy" id="2719987"/>
    <lineage>
        <taxon>Bacteria</taxon>
        <taxon>Pseudomonadati</taxon>
        <taxon>Spirochaetota</taxon>
        <taxon>Spirochaetia</taxon>
        <taxon>Spirochaetales</taxon>
        <taxon>Spirochaetaceae</taxon>
        <taxon>Entomospira</taxon>
    </lineage>
</organism>
<dbReference type="SMART" id="SM00382">
    <property type="entry name" value="AAA"/>
    <property type="match status" value="1"/>
</dbReference>
<proteinExistence type="inferred from homology"/>
<dbReference type="PANTHER" id="PTHR11059">
    <property type="entry name" value="DNA REPAIR PROTEIN RECN"/>
    <property type="match status" value="1"/>
</dbReference>
<keyword evidence="13" id="KW-1185">Reference proteome</keyword>
<dbReference type="InterPro" id="IPR027417">
    <property type="entry name" value="P-loop_NTPase"/>
</dbReference>
<dbReference type="InterPro" id="IPR003593">
    <property type="entry name" value="AAA+_ATPase"/>
</dbReference>
<keyword evidence="5 9" id="KW-0227">DNA damage</keyword>
<dbReference type="GO" id="GO:0009432">
    <property type="term" value="P:SOS response"/>
    <property type="evidence" value="ECO:0007669"/>
    <property type="project" value="TreeGrafter"/>
</dbReference>
<evidence type="ECO:0000256" key="7">
    <source>
        <dbReference type="ARBA" id="ARBA00023204"/>
    </source>
</evidence>
<evidence type="ECO:0000256" key="5">
    <source>
        <dbReference type="ARBA" id="ARBA00022763"/>
    </source>
</evidence>
<dbReference type="GO" id="GO:0006281">
    <property type="term" value="P:DNA repair"/>
    <property type="evidence" value="ECO:0007669"/>
    <property type="project" value="UniProtKB-KW"/>
</dbReference>
<dbReference type="Pfam" id="PF02463">
    <property type="entry name" value="SMC_N"/>
    <property type="match status" value="1"/>
</dbReference>
<dbReference type="PANTHER" id="PTHR11059:SF0">
    <property type="entry name" value="DNA REPAIR PROTEIN RECN"/>
    <property type="match status" value="1"/>
</dbReference>
<dbReference type="GO" id="GO:0043590">
    <property type="term" value="C:bacterial nucleoid"/>
    <property type="evidence" value="ECO:0007669"/>
    <property type="project" value="TreeGrafter"/>
</dbReference>
<evidence type="ECO:0000256" key="2">
    <source>
        <dbReference type="ARBA" id="ARBA00009441"/>
    </source>
</evidence>
<comment type="function">
    <text evidence="1 9">May be involved in recombinational repair of damaged DNA.</text>
</comment>
<feature type="coiled-coil region" evidence="10">
    <location>
        <begin position="167"/>
        <end position="194"/>
    </location>
</feature>
<name>A0A968KU86_9SPIO</name>
<protein>
    <recommendedName>
        <fullName evidence="3 9">DNA repair protein RecN</fullName>
    </recommendedName>
    <alternativeName>
        <fullName evidence="8 9">Recombination protein N</fullName>
    </alternativeName>
</protein>
<dbReference type="SUPFAM" id="SSF52540">
    <property type="entry name" value="P-loop containing nucleoside triphosphate hydrolases"/>
    <property type="match status" value="1"/>
</dbReference>
<keyword evidence="4" id="KW-0547">Nucleotide-binding</keyword>
<keyword evidence="10" id="KW-0175">Coiled coil</keyword>
<evidence type="ECO:0000313" key="12">
    <source>
        <dbReference type="EMBL" id="NIZ46999.1"/>
    </source>
</evidence>
<dbReference type="GO" id="GO:0005524">
    <property type="term" value="F:ATP binding"/>
    <property type="evidence" value="ECO:0007669"/>
    <property type="project" value="UniProtKB-KW"/>
</dbReference>
<dbReference type="NCBIfam" id="TIGR00634">
    <property type="entry name" value="recN"/>
    <property type="match status" value="1"/>
</dbReference>
<sequence>MLEELRVRNYALLDNIKVTFRDGFTVLTGETGAGKSLIVGALGLLLGEKASISSIRHGTEEMEVVGIIRVENAPDLEALLGEYDILLDESILELRRIVRMKGTSSIYANGIRITREQLQNLARYIFDLHGQHEHQSLYSRENQRIILDKVAQISDDVSHFGRQFMRLKQEREQLAMLKREAAALKEEEIFLEQARIEIEVLQPSELDKEELVLRAKHLEDRERTQDVLQHFQDSIRRNNGILMQLKELRSSLSILSDERSQNLLDRLDGSILEIDDISESFIDLKEEIIGTNEEIDQTHRRLIEYQRLEKKYGSGTLLGLMRFYDDIESKLGSIEQSEELQEACEARIRQLEAALRQEAQKISQSRQAAATLIESKISCLLADLSLNKALFEIRIEPRRNAAGERTIGTSGVDDIEFLFSANAGEPLKSLKDIASGGEISRILLALKSVLAEQEEVQCLIFDEIDTGIGGEVAIQVAKHIQELALCKQVICITHLASIAARAKSQLKLEKQVVDNHTKTLVQEIVGQQRIEEIARMLSGSTDISALEHAKSLLGLGEDNGKKEYYEP</sequence>
<reference evidence="12" key="1">
    <citation type="submission" date="2020-03" db="EMBL/GenBank/DDBJ databases">
        <title>Spirochaetal bacteria isolated from arthropods constitute a novel genus Entomospira genus novum within the order Spirochaetales.</title>
        <authorList>
            <person name="Grana-Miraglia L."/>
            <person name="Sikutova S."/>
            <person name="Fingerle V."/>
            <person name="Sing A."/>
            <person name="Castillo-Ramirez S."/>
            <person name="Margos G."/>
            <person name="Rudolf I."/>
        </authorList>
    </citation>
    <scope>NUCLEOTIDE SEQUENCE</scope>
    <source>
        <strain evidence="12">BR208</strain>
    </source>
</reference>
<accession>A0A968KU86</accession>
<dbReference type="Gene3D" id="3.40.50.300">
    <property type="entry name" value="P-loop containing nucleotide triphosphate hydrolases"/>
    <property type="match status" value="2"/>
</dbReference>
<feature type="domain" description="AAA+ ATPase" evidence="11">
    <location>
        <begin position="21"/>
        <end position="514"/>
    </location>
</feature>
<dbReference type="GO" id="GO:0006310">
    <property type="term" value="P:DNA recombination"/>
    <property type="evidence" value="ECO:0007669"/>
    <property type="project" value="InterPro"/>
</dbReference>
<evidence type="ECO:0000256" key="8">
    <source>
        <dbReference type="ARBA" id="ARBA00033408"/>
    </source>
</evidence>
<evidence type="ECO:0000313" key="13">
    <source>
        <dbReference type="Proteomes" id="UP000752013"/>
    </source>
</evidence>
<evidence type="ECO:0000256" key="6">
    <source>
        <dbReference type="ARBA" id="ARBA00022840"/>
    </source>
</evidence>
<feature type="coiled-coil region" evidence="10">
    <location>
        <begin position="334"/>
        <end position="368"/>
    </location>
</feature>
<dbReference type="CDD" id="cd03241">
    <property type="entry name" value="ABC_RecN"/>
    <property type="match status" value="1"/>
</dbReference>
<evidence type="ECO:0000256" key="9">
    <source>
        <dbReference type="PIRNR" id="PIRNR003128"/>
    </source>
</evidence>
<keyword evidence="7 9" id="KW-0234">DNA repair</keyword>
<keyword evidence="6" id="KW-0067">ATP-binding</keyword>
<evidence type="ECO:0000256" key="10">
    <source>
        <dbReference type="SAM" id="Coils"/>
    </source>
</evidence>
<dbReference type="InterPro" id="IPR003395">
    <property type="entry name" value="RecF/RecN/SMC_N"/>
</dbReference>
<gene>
    <name evidence="12" type="primary">recN</name>
    <name evidence="12" type="ORF">HCT46_03605</name>
</gene>
<dbReference type="RefSeq" id="WP_167703434.1">
    <property type="nucleotide sequence ID" value="NZ_CP118168.1"/>
</dbReference>
<dbReference type="EMBL" id="JAATLK010000001">
    <property type="protein sequence ID" value="NIZ46999.1"/>
    <property type="molecule type" value="Genomic_DNA"/>
</dbReference>
<evidence type="ECO:0000256" key="1">
    <source>
        <dbReference type="ARBA" id="ARBA00003618"/>
    </source>
</evidence>
<dbReference type="Proteomes" id="UP000752013">
    <property type="component" value="Unassembled WGS sequence"/>
</dbReference>